<keyword evidence="3" id="KW-1185">Reference proteome</keyword>
<dbReference type="Ensembl" id="ENSPSMT00000035092.1">
    <property type="protein sequence ID" value="ENSPSMP00000030420.1"/>
    <property type="gene ID" value="ENSPSMG00000021113.1"/>
</dbReference>
<feature type="compositionally biased region" description="Polar residues" evidence="1">
    <location>
        <begin position="33"/>
        <end position="51"/>
    </location>
</feature>
<dbReference type="AlphaFoldDB" id="A0A8C9AHD2"/>
<evidence type="ECO:0000313" key="3">
    <source>
        <dbReference type="Proteomes" id="UP000694414"/>
    </source>
</evidence>
<reference evidence="2" key="1">
    <citation type="submission" date="2025-08" db="UniProtKB">
        <authorList>
            <consortium name="Ensembl"/>
        </authorList>
    </citation>
    <scope>IDENTIFICATION</scope>
</reference>
<protein>
    <submittedName>
        <fullName evidence="2">Testis expressed 22</fullName>
    </submittedName>
</protein>
<dbReference type="GeneTree" id="ENSGT00520000061791"/>
<feature type="compositionally biased region" description="Polar residues" evidence="1">
    <location>
        <begin position="1"/>
        <end position="18"/>
    </location>
</feature>
<feature type="region of interest" description="Disordered" evidence="1">
    <location>
        <begin position="1"/>
        <end position="69"/>
    </location>
</feature>
<evidence type="ECO:0000313" key="2">
    <source>
        <dbReference type="Ensembl" id="ENSPSMP00000030420.1"/>
    </source>
</evidence>
<dbReference type="Proteomes" id="UP000694414">
    <property type="component" value="Unplaced"/>
</dbReference>
<proteinExistence type="predicted"/>
<sequence>MDGQKLPSQRRTAQSQPSQERRQPFPPLGPTATRGQPSAQSSTQQGLQTQDWVCEPPERRRPGRHWSVSIDERRRLAMLGGPGRPGAGSPSRGRDIMQIVAQLVSEDVDRDVLFSHPPDSAESSAFRAFLSRSATFWRKATLRSPPS</sequence>
<name>A0A8C9AHD2_PROSS</name>
<accession>A0A8C9AHD2</accession>
<reference evidence="2" key="2">
    <citation type="submission" date="2025-09" db="UniProtKB">
        <authorList>
            <consortium name="Ensembl"/>
        </authorList>
    </citation>
    <scope>IDENTIFICATION</scope>
</reference>
<organism evidence="2 3">
    <name type="scientific">Prolemur simus</name>
    <name type="common">Greater bamboo lemur</name>
    <name type="synonym">Hapalemur simus</name>
    <dbReference type="NCBI Taxonomy" id="1328070"/>
    <lineage>
        <taxon>Eukaryota</taxon>
        <taxon>Metazoa</taxon>
        <taxon>Chordata</taxon>
        <taxon>Craniata</taxon>
        <taxon>Vertebrata</taxon>
        <taxon>Euteleostomi</taxon>
        <taxon>Mammalia</taxon>
        <taxon>Eutheria</taxon>
        <taxon>Euarchontoglires</taxon>
        <taxon>Primates</taxon>
        <taxon>Strepsirrhini</taxon>
        <taxon>Lemuriformes</taxon>
        <taxon>Lemuridae</taxon>
        <taxon>Prolemur</taxon>
    </lineage>
</organism>
<evidence type="ECO:0000256" key="1">
    <source>
        <dbReference type="SAM" id="MobiDB-lite"/>
    </source>
</evidence>
<gene>
    <name evidence="2" type="primary">TEX22</name>
</gene>